<comment type="caution">
    <text evidence="2">The sequence shown here is derived from an EMBL/GenBank/DDBJ whole genome shotgun (WGS) entry which is preliminary data.</text>
</comment>
<protein>
    <recommendedName>
        <fullName evidence="1">SnoaL-like domain-containing protein</fullName>
    </recommendedName>
</protein>
<keyword evidence="3" id="KW-1185">Reference proteome</keyword>
<feature type="domain" description="SnoaL-like" evidence="1">
    <location>
        <begin position="8"/>
        <end position="114"/>
    </location>
</feature>
<dbReference type="Gene3D" id="3.10.450.50">
    <property type="match status" value="1"/>
</dbReference>
<dbReference type="PATRIC" id="fig|1420583.3.peg.1817"/>
<dbReference type="RefSeq" id="WP_066602695.1">
    <property type="nucleotide sequence ID" value="NZ_KQ130434.1"/>
</dbReference>
<gene>
    <name evidence="2" type="ORF">V473_09050</name>
</gene>
<evidence type="ECO:0000259" key="1">
    <source>
        <dbReference type="Pfam" id="PF12680"/>
    </source>
</evidence>
<dbReference type="Proteomes" id="UP000052232">
    <property type="component" value="Unassembled WGS sequence"/>
</dbReference>
<dbReference type="STRING" id="1420583.V473_09050"/>
<dbReference type="InterPro" id="IPR032710">
    <property type="entry name" value="NTF2-like_dom_sf"/>
</dbReference>
<accession>A0A0J8AVM3</accession>
<reference evidence="2 3" key="1">
    <citation type="journal article" date="2015" name="G3 (Bethesda)">
        <title>Insights into Ongoing Evolution of the Hexachlorocyclohexane Catabolic Pathway from Comparative Genomics of Ten Sphingomonadaceae Strains.</title>
        <authorList>
            <person name="Pearce S.L."/>
            <person name="Oakeshott J.G."/>
            <person name="Pandey G."/>
        </authorList>
    </citation>
    <scope>NUCLEOTIDE SEQUENCE [LARGE SCALE GENOMIC DNA]</scope>
    <source>
        <strain evidence="2 3">LL01</strain>
    </source>
</reference>
<proteinExistence type="predicted"/>
<dbReference type="EMBL" id="JACT01000001">
    <property type="protein sequence ID" value="KMS58265.1"/>
    <property type="molecule type" value="Genomic_DNA"/>
</dbReference>
<evidence type="ECO:0000313" key="3">
    <source>
        <dbReference type="Proteomes" id="UP000052232"/>
    </source>
</evidence>
<organism evidence="2 3">
    <name type="scientific">Sphingobium cupriresistens LL01</name>
    <dbReference type="NCBI Taxonomy" id="1420583"/>
    <lineage>
        <taxon>Bacteria</taxon>
        <taxon>Pseudomonadati</taxon>
        <taxon>Pseudomonadota</taxon>
        <taxon>Alphaproteobacteria</taxon>
        <taxon>Sphingomonadales</taxon>
        <taxon>Sphingomonadaceae</taxon>
        <taxon>Sphingobium</taxon>
    </lineage>
</organism>
<sequence>MSEPKAIVAAFLDSFSSGDVEAILEYLTEDATWWVLGNLDGMSGTIDKATLGSLLRQVKPLYLDGALTITPSSMISAGRQVSAEATSHARLCDGRVYANAYHFRFDLDGDRICSVREYSDTQHMLEIFGRQSGVGVLDNLSR</sequence>
<name>A0A0J8AVM3_9SPHN</name>
<evidence type="ECO:0000313" key="2">
    <source>
        <dbReference type="EMBL" id="KMS58265.1"/>
    </source>
</evidence>
<dbReference type="AlphaFoldDB" id="A0A0J8AVM3"/>
<dbReference type="InterPro" id="IPR037401">
    <property type="entry name" value="SnoaL-like"/>
</dbReference>
<dbReference type="SUPFAM" id="SSF54427">
    <property type="entry name" value="NTF2-like"/>
    <property type="match status" value="1"/>
</dbReference>
<dbReference type="Pfam" id="PF12680">
    <property type="entry name" value="SnoaL_2"/>
    <property type="match status" value="1"/>
</dbReference>